<sequence length="74" mass="8441">MQVQSDKRNDYPLRVVGFDEMAAIGDAVTERSGDHCYGEIFLLAGLSVNCFLNRSIGYDEMRRDLFTRLVSLTY</sequence>
<name>A0A2G0Q6M8_XENHO</name>
<evidence type="ECO:0000313" key="3">
    <source>
        <dbReference type="Proteomes" id="UP000094600"/>
    </source>
</evidence>
<evidence type="ECO:0000313" key="2">
    <source>
        <dbReference type="EMBL" id="PHM54877.1"/>
    </source>
</evidence>
<gene>
    <name evidence="1" type="ORF">A9255_01380</name>
    <name evidence="2" type="ORF">Xhom_02834</name>
</gene>
<proteinExistence type="predicted"/>
<dbReference type="EMBL" id="NJAI01000004">
    <property type="protein sequence ID" value="PHM54877.1"/>
    <property type="molecule type" value="Genomic_DNA"/>
</dbReference>
<protein>
    <submittedName>
        <fullName evidence="2">Uncharacterized protein</fullName>
    </submittedName>
</protein>
<evidence type="ECO:0000313" key="4">
    <source>
        <dbReference type="Proteomes" id="UP000225433"/>
    </source>
</evidence>
<organism evidence="2 4">
    <name type="scientific">Xenorhabdus hominickii</name>
    <dbReference type="NCBI Taxonomy" id="351679"/>
    <lineage>
        <taxon>Bacteria</taxon>
        <taxon>Pseudomonadati</taxon>
        <taxon>Pseudomonadota</taxon>
        <taxon>Gammaproteobacteria</taxon>
        <taxon>Enterobacterales</taxon>
        <taxon>Morganellaceae</taxon>
        <taxon>Xenorhabdus</taxon>
    </lineage>
</organism>
<dbReference type="AlphaFoldDB" id="A0A2G0Q6M8"/>
<dbReference type="Proteomes" id="UP000094600">
    <property type="component" value="Chromosome"/>
</dbReference>
<dbReference type="RefSeq" id="WP_069315133.1">
    <property type="nucleotide sequence ID" value="NZ_CAWNQJ010000068.1"/>
</dbReference>
<keyword evidence="3" id="KW-1185">Reference proteome</keyword>
<reference evidence="1 3" key="1">
    <citation type="submission" date="2016-06" db="EMBL/GenBank/DDBJ databases">
        <title>Bacterial characters and pathogenicity of Xenorhabdus hominickii from an entomopathogenic nematode, Steinernema monticolum.</title>
        <authorList>
            <person name="Park Y."/>
            <person name="Kim Y."/>
        </authorList>
    </citation>
    <scope>NUCLEOTIDE SEQUENCE [LARGE SCALE GENOMIC DNA]</scope>
    <source>
        <strain evidence="1 3">ANU1</strain>
    </source>
</reference>
<reference evidence="2 4" key="2">
    <citation type="journal article" date="2017" name="Nat. Microbiol.">
        <title>Natural product diversity associated with the nematode symbionts Photorhabdus and Xenorhabdus.</title>
        <authorList>
            <person name="Tobias N.J."/>
            <person name="Wolff H."/>
            <person name="Djahanschiri B."/>
            <person name="Grundmann F."/>
            <person name="Kronenwerth M."/>
            <person name="Shi Y.M."/>
            <person name="Simonyi S."/>
            <person name="Grun P."/>
            <person name="Shapiro-Ilan D."/>
            <person name="Pidot S.J."/>
            <person name="Stinear T.P."/>
            <person name="Ebersberger I."/>
            <person name="Bode H.B."/>
        </authorList>
    </citation>
    <scope>NUCLEOTIDE SEQUENCE [LARGE SCALE GENOMIC DNA]</scope>
    <source>
        <strain evidence="2 4">DSM 17903</strain>
    </source>
</reference>
<evidence type="ECO:0000313" key="1">
    <source>
        <dbReference type="EMBL" id="AOM39367.1"/>
    </source>
</evidence>
<dbReference type="EMBL" id="CP016176">
    <property type="protein sequence ID" value="AOM39367.1"/>
    <property type="molecule type" value="Genomic_DNA"/>
</dbReference>
<dbReference type="Proteomes" id="UP000225433">
    <property type="component" value="Unassembled WGS sequence"/>
</dbReference>
<dbReference type="KEGG" id="xho:A9255_01380"/>
<accession>A0A2G0Q6M8</accession>